<keyword evidence="4" id="KW-1185">Reference proteome</keyword>
<evidence type="ECO:0000256" key="1">
    <source>
        <dbReference type="ARBA" id="ARBA00022801"/>
    </source>
</evidence>
<evidence type="ECO:0000313" key="4">
    <source>
        <dbReference type="Proteomes" id="UP000827549"/>
    </source>
</evidence>
<proteinExistence type="predicted"/>
<dbReference type="InterPro" id="IPR013094">
    <property type="entry name" value="AB_hydrolase_3"/>
</dbReference>
<feature type="domain" description="Alpha/beta hydrolase fold-3" evidence="2">
    <location>
        <begin position="164"/>
        <end position="370"/>
    </location>
</feature>
<organism evidence="3 4">
    <name type="scientific">Vanrija pseudolonga</name>
    <dbReference type="NCBI Taxonomy" id="143232"/>
    <lineage>
        <taxon>Eukaryota</taxon>
        <taxon>Fungi</taxon>
        <taxon>Dikarya</taxon>
        <taxon>Basidiomycota</taxon>
        <taxon>Agaricomycotina</taxon>
        <taxon>Tremellomycetes</taxon>
        <taxon>Trichosporonales</taxon>
        <taxon>Trichosporonaceae</taxon>
        <taxon>Vanrija</taxon>
    </lineage>
</organism>
<accession>A0AAF1BMP3</accession>
<evidence type="ECO:0000259" key="2">
    <source>
        <dbReference type="Pfam" id="PF07859"/>
    </source>
</evidence>
<reference evidence="3" key="1">
    <citation type="submission" date="2023-10" db="EMBL/GenBank/DDBJ databases">
        <authorList>
            <person name="Noh H."/>
        </authorList>
    </citation>
    <scope>NUCLEOTIDE SEQUENCE</scope>
    <source>
        <strain evidence="3">DUCC4014</strain>
    </source>
</reference>
<dbReference type="EMBL" id="CP086714">
    <property type="protein sequence ID" value="WOO76918.1"/>
    <property type="molecule type" value="Genomic_DNA"/>
</dbReference>
<dbReference type="GO" id="GO:0016787">
    <property type="term" value="F:hydrolase activity"/>
    <property type="evidence" value="ECO:0007669"/>
    <property type="project" value="UniProtKB-KW"/>
</dbReference>
<evidence type="ECO:0000313" key="3">
    <source>
        <dbReference type="EMBL" id="WOO76918.1"/>
    </source>
</evidence>
<gene>
    <name evidence="3" type="primary">mlhB_0</name>
    <name evidence="3" type="ORF">LOC62_01G000532</name>
</gene>
<dbReference type="PANTHER" id="PTHR48081:SF31">
    <property type="entry name" value="STERYL ACETYL HYDROLASE MUG81-RELATED"/>
    <property type="match status" value="1"/>
</dbReference>
<keyword evidence="1 3" id="KW-0378">Hydrolase</keyword>
<dbReference type="AlphaFoldDB" id="A0AAF1BMP3"/>
<dbReference type="RefSeq" id="XP_062622950.1">
    <property type="nucleotide sequence ID" value="XM_062766966.1"/>
</dbReference>
<dbReference type="InterPro" id="IPR029058">
    <property type="entry name" value="AB_hydrolase_fold"/>
</dbReference>
<dbReference type="PANTHER" id="PTHR48081">
    <property type="entry name" value="AB HYDROLASE SUPERFAMILY PROTEIN C4A8.06C"/>
    <property type="match status" value="1"/>
</dbReference>
<dbReference type="Proteomes" id="UP000827549">
    <property type="component" value="Chromosome 1"/>
</dbReference>
<name>A0AAF1BMP3_9TREE</name>
<dbReference type="InterPro" id="IPR050300">
    <property type="entry name" value="GDXG_lipolytic_enzyme"/>
</dbReference>
<dbReference type="Gene3D" id="3.40.50.1820">
    <property type="entry name" value="alpha/beta hydrolase"/>
    <property type="match status" value="1"/>
</dbReference>
<dbReference type="SUPFAM" id="SSF53474">
    <property type="entry name" value="alpha/beta-Hydrolases"/>
    <property type="match status" value="1"/>
</dbReference>
<dbReference type="GeneID" id="87803790"/>
<protein>
    <submittedName>
        <fullName evidence="3">Monoterpene epsilon-lactone hydrolase</fullName>
    </submittedName>
</protein>
<dbReference type="Pfam" id="PF07859">
    <property type="entry name" value="Abhydrolase_3"/>
    <property type="match status" value="1"/>
</dbReference>
<sequence length="402" mass="43870">MTGVSPFREVADPDAPNGSAFEKLFLVGLATVLPTTTPFYAVKYLATSAPKRTSLRQYLSMQYMRLLLSSNPVLGTPESWSAASSSPKAGFANNLVYGNSLQVNTVEVIKVPPVPAVDLVQHAALPPAANGKVQPVERPGFIISPKTALGKGTEKAQPGEQITLYIHGGAYVIGHPVADPFVWKVARDTNRRVFALQYRKSTTPETAWPAPLIDALSAWKYITEELEFPASSVQVMGCSAGGHLTLALAQQLHATSQDLPGSLTLVSPWVDLTLSFPSIQHRPIDFLTADWLKTPIKSLTRYYTPEAVRGPFFSPTLAPAGYWKFLEKTPVFVNVGEIEGFIDEVNAFVERIKSDDVPVTVNIDRDGIHAGPSLPFMPAYHFDDFVAGMRNQFDLMKTSTSH</sequence>